<dbReference type="PANTHER" id="PTHR20854:SF4">
    <property type="entry name" value="INOSITOL-1-MONOPHOSPHATASE-RELATED"/>
    <property type="match status" value="1"/>
</dbReference>
<dbReference type="GO" id="GO:0007165">
    <property type="term" value="P:signal transduction"/>
    <property type="evidence" value="ECO:0007669"/>
    <property type="project" value="TreeGrafter"/>
</dbReference>
<feature type="binding site" evidence="8">
    <location>
        <position position="110"/>
    </location>
    <ligand>
        <name>Mg(2+)</name>
        <dbReference type="ChEBI" id="CHEBI:18420"/>
        <label>1</label>
        <note>catalytic</note>
    </ligand>
</feature>
<dbReference type="InterPro" id="IPR000760">
    <property type="entry name" value="Inositol_monophosphatase-like"/>
</dbReference>
<dbReference type="SUPFAM" id="SSF56655">
    <property type="entry name" value="Carbohydrate phosphatase"/>
    <property type="match status" value="1"/>
</dbReference>
<feature type="binding site" evidence="8">
    <location>
        <position position="111"/>
    </location>
    <ligand>
        <name>Mg(2+)</name>
        <dbReference type="ChEBI" id="CHEBI:18420"/>
        <label>1</label>
        <note>catalytic</note>
    </ligand>
</feature>
<comment type="similarity">
    <text evidence="3">Belongs to the inositol monophosphatase superfamily.</text>
</comment>
<keyword evidence="5 8" id="KW-0479">Metal-binding</keyword>
<dbReference type="OrthoDB" id="10254945at2759"/>
<dbReference type="Pfam" id="PF00459">
    <property type="entry name" value="Inositol_P"/>
    <property type="match status" value="1"/>
</dbReference>
<accession>A0A6J1LJA9</accession>
<name>A0A6J1LJA9_DROHY</name>
<evidence type="ECO:0000256" key="1">
    <source>
        <dbReference type="ARBA" id="ARBA00001946"/>
    </source>
</evidence>
<evidence type="ECO:0000256" key="3">
    <source>
        <dbReference type="ARBA" id="ARBA00009759"/>
    </source>
</evidence>
<evidence type="ECO:0000256" key="5">
    <source>
        <dbReference type="ARBA" id="ARBA00022723"/>
    </source>
</evidence>
<evidence type="ECO:0000313" key="10">
    <source>
        <dbReference type="RefSeq" id="XP_023163406.2"/>
    </source>
</evidence>
<evidence type="ECO:0000256" key="7">
    <source>
        <dbReference type="ARBA" id="ARBA00022842"/>
    </source>
</evidence>
<dbReference type="PANTHER" id="PTHR20854">
    <property type="entry name" value="INOSITOL MONOPHOSPHATASE"/>
    <property type="match status" value="1"/>
</dbReference>
<dbReference type="Proteomes" id="UP000504633">
    <property type="component" value="Unplaced"/>
</dbReference>
<evidence type="ECO:0000313" key="9">
    <source>
        <dbReference type="Proteomes" id="UP000504633"/>
    </source>
</evidence>
<protein>
    <recommendedName>
        <fullName evidence="4">inositol-phosphate phosphatase</fullName>
        <ecNumber evidence="4">3.1.3.25</ecNumber>
    </recommendedName>
</protein>
<gene>
    <name evidence="10" type="primary">LOC111594374</name>
</gene>
<evidence type="ECO:0000256" key="2">
    <source>
        <dbReference type="ARBA" id="ARBA00005152"/>
    </source>
</evidence>
<dbReference type="UniPathway" id="UPA00823">
    <property type="reaction ID" value="UER00788"/>
</dbReference>
<comment type="pathway">
    <text evidence="2">Polyol metabolism; myo-inositol biosynthesis; myo-inositol from D-glucose 6-phosphate: step 2/2.</text>
</comment>
<feature type="binding site" evidence="8">
    <location>
        <position position="87"/>
    </location>
    <ligand>
        <name>Mg(2+)</name>
        <dbReference type="ChEBI" id="CHEBI:18420"/>
        <label>1</label>
        <note>catalytic</note>
    </ligand>
</feature>
<dbReference type="InterPro" id="IPR020552">
    <property type="entry name" value="Inositol_monoPase_Li-sen"/>
</dbReference>
<dbReference type="Gene3D" id="3.30.540.10">
    <property type="entry name" value="Fructose-1,6-Bisphosphatase, subunit A, domain 1"/>
    <property type="match status" value="1"/>
</dbReference>
<dbReference type="FunFam" id="3.30.540.10:FF:000004">
    <property type="entry name" value="Inositol-1-monophosphatase"/>
    <property type="match status" value="1"/>
</dbReference>
<dbReference type="GO" id="GO:0046872">
    <property type="term" value="F:metal ion binding"/>
    <property type="evidence" value="ECO:0007669"/>
    <property type="project" value="UniProtKB-KW"/>
</dbReference>
<reference evidence="10" key="1">
    <citation type="submission" date="2025-08" db="UniProtKB">
        <authorList>
            <consortium name="RefSeq"/>
        </authorList>
    </citation>
    <scope>IDENTIFICATION</scope>
    <source>
        <strain evidence="10">15085-1641.00</strain>
        <tissue evidence="10">Whole body</tissue>
    </source>
</reference>
<keyword evidence="7 8" id="KW-0460">Magnesium</keyword>
<dbReference type="PRINTS" id="PR00377">
    <property type="entry name" value="IMPHPHTASES"/>
</dbReference>
<dbReference type="AlphaFoldDB" id="A0A6J1LJA9"/>
<dbReference type="GO" id="GO:0006021">
    <property type="term" value="P:inositol biosynthetic process"/>
    <property type="evidence" value="ECO:0007669"/>
    <property type="project" value="UniProtKB-UniPathway"/>
</dbReference>
<dbReference type="RefSeq" id="XP_023163406.2">
    <property type="nucleotide sequence ID" value="XM_023307638.2"/>
</dbReference>
<dbReference type="KEGG" id="dhe:111594374"/>
<keyword evidence="6" id="KW-0378">Hydrolase</keyword>
<sequence>MQVVLRTVSSPCLSRQYSKVDPGQACKAVSELSKAAGKIMMRAQEHKPKYATKANERDLITKWDRAVERMLVSGIRKVFPEHEIISEEGTEGTAKSWVLTDAPTWIIDPIDGTTNFVHGFPHFCTSIALYVEKKGVLGWIENPMLRQIYMTQPGNGAYFNGQRMRVSGQRELKHSLVYVECATLGHEAVDFVSLSNIFELGTTAHG</sequence>
<dbReference type="EC" id="3.1.3.25" evidence="4"/>
<evidence type="ECO:0000256" key="6">
    <source>
        <dbReference type="ARBA" id="ARBA00022801"/>
    </source>
</evidence>
<dbReference type="InterPro" id="IPR020583">
    <property type="entry name" value="Inositol_monoP_metal-BS"/>
</dbReference>
<proteinExistence type="inferred from homology"/>
<organism evidence="9 10">
    <name type="scientific">Drosophila hydei</name>
    <name type="common">Fruit fly</name>
    <dbReference type="NCBI Taxonomy" id="7224"/>
    <lineage>
        <taxon>Eukaryota</taxon>
        <taxon>Metazoa</taxon>
        <taxon>Ecdysozoa</taxon>
        <taxon>Arthropoda</taxon>
        <taxon>Hexapoda</taxon>
        <taxon>Insecta</taxon>
        <taxon>Pterygota</taxon>
        <taxon>Neoptera</taxon>
        <taxon>Endopterygota</taxon>
        <taxon>Diptera</taxon>
        <taxon>Brachycera</taxon>
        <taxon>Muscomorpha</taxon>
        <taxon>Ephydroidea</taxon>
        <taxon>Drosophilidae</taxon>
        <taxon>Drosophila</taxon>
    </lineage>
</organism>
<dbReference type="PRINTS" id="PR00378">
    <property type="entry name" value="LIIMPHPHTASE"/>
</dbReference>
<dbReference type="PROSITE" id="PS00629">
    <property type="entry name" value="IMP_1"/>
    <property type="match status" value="1"/>
</dbReference>
<keyword evidence="9" id="KW-1185">Reference proteome</keyword>
<feature type="binding site" evidence="8">
    <location>
        <position position="108"/>
    </location>
    <ligand>
        <name>Mg(2+)</name>
        <dbReference type="ChEBI" id="CHEBI:18420"/>
        <label>1</label>
        <note>catalytic</note>
    </ligand>
</feature>
<dbReference type="GO" id="GO:0008934">
    <property type="term" value="F:inositol monophosphate 1-phosphatase activity"/>
    <property type="evidence" value="ECO:0007669"/>
    <property type="project" value="TreeGrafter"/>
</dbReference>
<evidence type="ECO:0000256" key="8">
    <source>
        <dbReference type="PIRSR" id="PIRSR600760-2"/>
    </source>
</evidence>
<dbReference type="GeneID" id="111594374"/>
<dbReference type="GO" id="GO:0046854">
    <property type="term" value="P:phosphatidylinositol phosphate biosynthetic process"/>
    <property type="evidence" value="ECO:0007669"/>
    <property type="project" value="InterPro"/>
</dbReference>
<evidence type="ECO:0000256" key="4">
    <source>
        <dbReference type="ARBA" id="ARBA00013106"/>
    </source>
</evidence>
<comment type="cofactor">
    <cofactor evidence="1 8">
        <name>Mg(2+)</name>
        <dbReference type="ChEBI" id="CHEBI:18420"/>
    </cofactor>
</comment>